<proteinExistence type="inferred from homology"/>
<dbReference type="CDD" id="cd07067">
    <property type="entry name" value="HP_PGM_like"/>
    <property type="match status" value="1"/>
</dbReference>
<dbReference type="GO" id="GO:0006096">
    <property type="term" value="P:glycolytic process"/>
    <property type="evidence" value="ECO:0007669"/>
    <property type="project" value="UniProtKB-KW"/>
</dbReference>
<dbReference type="PANTHER" id="PTHR11931">
    <property type="entry name" value="PHOSPHOGLYCERATE MUTASE"/>
    <property type="match status" value="1"/>
</dbReference>
<dbReference type="SUPFAM" id="SSF53254">
    <property type="entry name" value="Phosphoglycerate mutase-like"/>
    <property type="match status" value="1"/>
</dbReference>
<organism evidence="7 8">
    <name type="scientific">Thiothrix caldifontis</name>
    <dbReference type="NCBI Taxonomy" id="525918"/>
    <lineage>
        <taxon>Bacteria</taxon>
        <taxon>Pseudomonadati</taxon>
        <taxon>Pseudomonadota</taxon>
        <taxon>Gammaproteobacteria</taxon>
        <taxon>Thiotrichales</taxon>
        <taxon>Thiotrichaceae</taxon>
        <taxon>Thiothrix</taxon>
    </lineage>
</organism>
<dbReference type="EMBL" id="FNQP01000025">
    <property type="protein sequence ID" value="SEB01969.1"/>
    <property type="molecule type" value="Genomic_DNA"/>
</dbReference>
<keyword evidence="5" id="KW-0413">Isomerase</keyword>
<dbReference type="SMART" id="SM00855">
    <property type="entry name" value="PGAM"/>
    <property type="match status" value="1"/>
</dbReference>
<evidence type="ECO:0000256" key="6">
    <source>
        <dbReference type="PIRSR" id="PIRSR613078-3"/>
    </source>
</evidence>
<sequence>MANNFTHIGLLQHGAVEAGDVFCGELETPLSKLGWKQLKQAFGRSGADWDAVITSPRMQCAAFAEWFSQKYDLPLVRDERLREIHFGEWEGCTPQEVMTTHPEQLAEWWVNPAQASPPGGEGFGEFRARVLDAWMDLGRAYRGERVLVVTHAGVIRVILAHVLQMSDERLLALNIEYGALTRLRVLRDRSGEWVSLLAHGCG</sequence>
<dbReference type="InterPro" id="IPR013078">
    <property type="entry name" value="His_Pase_superF_clade-1"/>
</dbReference>
<dbReference type="RefSeq" id="WP_093070170.1">
    <property type="nucleotide sequence ID" value="NZ_FNQP01000025.1"/>
</dbReference>
<dbReference type="Gene3D" id="3.40.50.1240">
    <property type="entry name" value="Phosphoglycerate mutase-like"/>
    <property type="match status" value="1"/>
</dbReference>
<reference evidence="7 8" key="1">
    <citation type="submission" date="2016-10" db="EMBL/GenBank/DDBJ databases">
        <authorList>
            <person name="de Groot N.N."/>
        </authorList>
    </citation>
    <scope>NUCLEOTIDE SEQUENCE [LARGE SCALE GENOMIC DNA]</scope>
    <source>
        <strain evidence="7 8">DSM 21228</strain>
    </source>
</reference>
<dbReference type="Proteomes" id="UP000199397">
    <property type="component" value="Unassembled WGS sequence"/>
</dbReference>
<evidence type="ECO:0000256" key="2">
    <source>
        <dbReference type="ARBA" id="ARBA00012028"/>
    </source>
</evidence>
<keyword evidence="3" id="KW-0312">Gluconeogenesis</keyword>
<dbReference type="Pfam" id="PF00300">
    <property type="entry name" value="His_Phos_1"/>
    <property type="match status" value="1"/>
</dbReference>
<evidence type="ECO:0000313" key="8">
    <source>
        <dbReference type="Proteomes" id="UP000199397"/>
    </source>
</evidence>
<evidence type="ECO:0000313" key="7">
    <source>
        <dbReference type="EMBL" id="SEB01969.1"/>
    </source>
</evidence>
<evidence type="ECO:0000256" key="5">
    <source>
        <dbReference type="ARBA" id="ARBA00023235"/>
    </source>
</evidence>
<dbReference type="InterPro" id="IPR029033">
    <property type="entry name" value="His_PPase_superfam"/>
</dbReference>
<protein>
    <recommendedName>
        <fullName evidence="2">phosphoglycerate mutase (2,3-diphosphoglycerate-dependent)</fullName>
        <ecNumber evidence="2">5.4.2.11</ecNumber>
    </recommendedName>
</protein>
<dbReference type="GO" id="GO:0006094">
    <property type="term" value="P:gluconeogenesis"/>
    <property type="evidence" value="ECO:0007669"/>
    <property type="project" value="UniProtKB-KW"/>
</dbReference>
<evidence type="ECO:0000256" key="4">
    <source>
        <dbReference type="ARBA" id="ARBA00023152"/>
    </source>
</evidence>
<dbReference type="GO" id="GO:0004619">
    <property type="term" value="F:phosphoglycerate mutase activity"/>
    <property type="evidence" value="ECO:0007669"/>
    <property type="project" value="UniProtKB-EC"/>
</dbReference>
<keyword evidence="8" id="KW-1185">Reference proteome</keyword>
<dbReference type="InterPro" id="IPR005952">
    <property type="entry name" value="Phosphogly_mut1"/>
</dbReference>
<dbReference type="AlphaFoldDB" id="A0A1H4FX91"/>
<dbReference type="OrthoDB" id="9783269at2"/>
<keyword evidence="4" id="KW-0324">Glycolysis</keyword>
<dbReference type="STRING" id="525918.SAMN05660964_03169"/>
<dbReference type="EC" id="5.4.2.11" evidence="2"/>
<accession>A0A1H4FX91</accession>
<gene>
    <name evidence="7" type="ORF">SAMN05660964_03169</name>
</gene>
<evidence type="ECO:0000256" key="3">
    <source>
        <dbReference type="ARBA" id="ARBA00022432"/>
    </source>
</evidence>
<evidence type="ECO:0000256" key="1">
    <source>
        <dbReference type="ARBA" id="ARBA00006717"/>
    </source>
</evidence>
<comment type="similarity">
    <text evidence="1">Belongs to the phosphoglycerate mutase family. BPG-dependent PGAM subfamily.</text>
</comment>
<name>A0A1H4FX91_9GAMM</name>
<feature type="site" description="Transition state stabilizer" evidence="6">
    <location>
        <position position="151"/>
    </location>
</feature>